<name>A0A7I5EE42_HAECO</name>
<proteinExistence type="predicted"/>
<organism evidence="1 2">
    <name type="scientific">Haemonchus contortus</name>
    <name type="common">Barber pole worm</name>
    <dbReference type="NCBI Taxonomy" id="6289"/>
    <lineage>
        <taxon>Eukaryota</taxon>
        <taxon>Metazoa</taxon>
        <taxon>Ecdysozoa</taxon>
        <taxon>Nematoda</taxon>
        <taxon>Chromadorea</taxon>
        <taxon>Rhabditida</taxon>
        <taxon>Rhabditina</taxon>
        <taxon>Rhabditomorpha</taxon>
        <taxon>Strongyloidea</taxon>
        <taxon>Trichostrongylidae</taxon>
        <taxon>Haemonchus</taxon>
    </lineage>
</organism>
<dbReference type="AlphaFoldDB" id="A0A7I5EE42"/>
<sequence length="103" mass="11726">MSDLLFALRGSYHDFSGDRRSSCTKRTSFGGQKFPSNIHDYDVLPKDVQICHGESSLAGTPEAVLRRDIYRTAGHIVLYKRARKLFPFPLFSFNKNVICKART</sequence>
<dbReference type="WBParaSite" id="HCON_00177300-00001">
    <property type="protein sequence ID" value="HCON_00177300-00001"/>
    <property type="gene ID" value="HCON_00177300"/>
</dbReference>
<dbReference type="Proteomes" id="UP000025227">
    <property type="component" value="Unplaced"/>
</dbReference>
<accession>A0A7I5EE42</accession>
<keyword evidence="1" id="KW-1185">Reference proteome</keyword>
<reference evidence="2" key="1">
    <citation type="submission" date="2020-12" db="UniProtKB">
        <authorList>
            <consortium name="WormBaseParasite"/>
        </authorList>
    </citation>
    <scope>IDENTIFICATION</scope>
    <source>
        <strain evidence="2">MHco3</strain>
    </source>
</reference>
<evidence type="ECO:0000313" key="1">
    <source>
        <dbReference type="Proteomes" id="UP000025227"/>
    </source>
</evidence>
<protein>
    <submittedName>
        <fullName evidence="2">Uncharacterized protein</fullName>
    </submittedName>
</protein>
<evidence type="ECO:0000313" key="2">
    <source>
        <dbReference type="WBParaSite" id="HCON_00177300-00001"/>
    </source>
</evidence>